<proteinExistence type="inferred from homology"/>
<dbReference type="InterPro" id="IPR040359">
    <property type="entry name" value="GDU"/>
</dbReference>
<dbReference type="PANTHER" id="PTHR33228">
    <property type="entry name" value="PROTEIN GLUTAMINE DUMPER 4-RELATED"/>
    <property type="match status" value="1"/>
</dbReference>
<evidence type="ECO:0000256" key="4">
    <source>
        <dbReference type="ARBA" id="ARBA00022692"/>
    </source>
</evidence>
<comment type="caution">
    <text evidence="9">The sequence shown here is derived from an EMBL/GenBank/DDBJ whole genome shotgun (WGS) entry which is preliminary data.</text>
</comment>
<protein>
    <submittedName>
        <fullName evidence="9">Glutamine dumper 2-like protein</fullName>
    </submittedName>
</protein>
<dbReference type="EMBL" id="BQNB010009511">
    <property type="protein sequence ID" value="GJS64515.1"/>
    <property type="molecule type" value="Genomic_DNA"/>
</dbReference>
<name>A0ABQ4XGU6_9ASTR</name>
<evidence type="ECO:0000313" key="10">
    <source>
        <dbReference type="Proteomes" id="UP001151760"/>
    </source>
</evidence>
<sequence length="96" mass="10489">METQGSSSTSWRFDSRVTYLFGGIGAMLVLIIVALLMLTCFQYRQGNATNRSDSDSDSDHDHKAISHVCKDEANVTPKIAVINPGEEIPTYLAAPL</sequence>
<evidence type="ECO:0000256" key="7">
    <source>
        <dbReference type="ARBA" id="ARBA00023136"/>
    </source>
</evidence>
<comment type="similarity">
    <text evidence="2">Belongs to the GLUTAMINE DUMPER 1 (TC 9.B.60) family.</text>
</comment>
<evidence type="ECO:0000256" key="1">
    <source>
        <dbReference type="ARBA" id="ARBA00004167"/>
    </source>
</evidence>
<reference evidence="9" key="2">
    <citation type="submission" date="2022-01" db="EMBL/GenBank/DDBJ databases">
        <authorList>
            <person name="Yamashiro T."/>
            <person name="Shiraishi A."/>
            <person name="Satake H."/>
            <person name="Nakayama K."/>
        </authorList>
    </citation>
    <scope>NUCLEOTIDE SEQUENCE</scope>
</reference>
<reference evidence="9" key="1">
    <citation type="journal article" date="2022" name="Int. J. Mol. Sci.">
        <title>Draft Genome of Tanacetum Coccineum: Genomic Comparison of Closely Related Tanacetum-Family Plants.</title>
        <authorList>
            <person name="Yamashiro T."/>
            <person name="Shiraishi A."/>
            <person name="Nakayama K."/>
            <person name="Satake H."/>
        </authorList>
    </citation>
    <scope>NUCLEOTIDE SEQUENCE</scope>
</reference>
<keyword evidence="3" id="KW-0813">Transport</keyword>
<evidence type="ECO:0000313" key="9">
    <source>
        <dbReference type="EMBL" id="GJS64515.1"/>
    </source>
</evidence>
<gene>
    <name evidence="9" type="ORF">Tco_0679079</name>
</gene>
<comment type="subcellular location">
    <subcellularLocation>
        <location evidence="1">Membrane</location>
        <topology evidence="1">Single-pass membrane protein</topology>
    </subcellularLocation>
</comment>
<evidence type="ECO:0000256" key="5">
    <source>
        <dbReference type="ARBA" id="ARBA00022970"/>
    </source>
</evidence>
<dbReference type="Proteomes" id="UP001151760">
    <property type="component" value="Unassembled WGS sequence"/>
</dbReference>
<keyword evidence="10" id="KW-1185">Reference proteome</keyword>
<keyword evidence="4 8" id="KW-0812">Transmembrane</keyword>
<feature type="transmembrane region" description="Helical" evidence="8">
    <location>
        <begin position="20"/>
        <end position="41"/>
    </location>
</feature>
<dbReference type="PANTHER" id="PTHR33228:SF76">
    <property type="entry name" value="PROTEIN GLUTAMINE DUMPER 7"/>
    <property type="match status" value="1"/>
</dbReference>
<evidence type="ECO:0000256" key="2">
    <source>
        <dbReference type="ARBA" id="ARBA00009977"/>
    </source>
</evidence>
<evidence type="ECO:0000256" key="3">
    <source>
        <dbReference type="ARBA" id="ARBA00022448"/>
    </source>
</evidence>
<organism evidence="9 10">
    <name type="scientific">Tanacetum coccineum</name>
    <dbReference type="NCBI Taxonomy" id="301880"/>
    <lineage>
        <taxon>Eukaryota</taxon>
        <taxon>Viridiplantae</taxon>
        <taxon>Streptophyta</taxon>
        <taxon>Embryophyta</taxon>
        <taxon>Tracheophyta</taxon>
        <taxon>Spermatophyta</taxon>
        <taxon>Magnoliopsida</taxon>
        <taxon>eudicotyledons</taxon>
        <taxon>Gunneridae</taxon>
        <taxon>Pentapetalae</taxon>
        <taxon>asterids</taxon>
        <taxon>campanulids</taxon>
        <taxon>Asterales</taxon>
        <taxon>Asteraceae</taxon>
        <taxon>Asteroideae</taxon>
        <taxon>Anthemideae</taxon>
        <taxon>Anthemidinae</taxon>
        <taxon>Tanacetum</taxon>
    </lineage>
</organism>
<accession>A0ABQ4XGU6</accession>
<keyword evidence="6 8" id="KW-1133">Transmembrane helix</keyword>
<keyword evidence="7 8" id="KW-0472">Membrane</keyword>
<keyword evidence="5" id="KW-0029">Amino-acid transport</keyword>
<evidence type="ECO:0000256" key="8">
    <source>
        <dbReference type="SAM" id="Phobius"/>
    </source>
</evidence>
<evidence type="ECO:0000256" key="6">
    <source>
        <dbReference type="ARBA" id="ARBA00022989"/>
    </source>
</evidence>